<accession>D8LXW9</accession>
<dbReference type="OrthoDB" id="20507at2759"/>
<dbReference type="GO" id="GO:0003723">
    <property type="term" value="F:RNA binding"/>
    <property type="evidence" value="ECO:0007669"/>
    <property type="project" value="TreeGrafter"/>
</dbReference>
<reference evidence="2" key="1">
    <citation type="submission" date="2010-02" db="EMBL/GenBank/DDBJ databases">
        <title>Sequencing and annotation of the Blastocystis hominis genome.</title>
        <authorList>
            <person name="Wincker P."/>
        </authorList>
    </citation>
    <scope>NUCLEOTIDE SEQUENCE</scope>
    <source>
        <strain evidence="2">Singapore isolate B</strain>
    </source>
</reference>
<proteinExistence type="predicted"/>
<dbReference type="GO" id="GO:0005634">
    <property type="term" value="C:nucleus"/>
    <property type="evidence" value="ECO:0007669"/>
    <property type="project" value="TreeGrafter"/>
</dbReference>
<feature type="domain" description="G patch" evidence="1">
    <location>
        <begin position="5"/>
        <end position="73"/>
    </location>
</feature>
<dbReference type="GO" id="GO:0006397">
    <property type="term" value="P:mRNA processing"/>
    <property type="evidence" value="ECO:0007669"/>
    <property type="project" value="InterPro"/>
</dbReference>
<gene>
    <name evidence="2" type="ORF">GSBLH_T00000766001</name>
</gene>
<evidence type="ECO:0000313" key="2">
    <source>
        <dbReference type="EMBL" id="CBK20424.2"/>
    </source>
</evidence>
<keyword evidence="3" id="KW-1185">Reference proteome</keyword>
<dbReference type="PANTHER" id="PTHR13384">
    <property type="entry name" value="G PATCH DOMAIN-CONTAINING PROTEIN 1"/>
    <property type="match status" value="1"/>
</dbReference>
<dbReference type="InParanoid" id="D8LXW9"/>
<dbReference type="AlphaFoldDB" id="D8LXW9"/>
<evidence type="ECO:0000259" key="1">
    <source>
        <dbReference type="Pfam" id="PF07713"/>
    </source>
</evidence>
<dbReference type="PANTHER" id="PTHR13384:SF19">
    <property type="entry name" value="G PATCH DOMAIN-CONTAINING PROTEIN 1"/>
    <property type="match status" value="1"/>
</dbReference>
<organism evidence="2">
    <name type="scientific">Blastocystis hominis</name>
    <dbReference type="NCBI Taxonomy" id="12968"/>
    <lineage>
        <taxon>Eukaryota</taxon>
        <taxon>Sar</taxon>
        <taxon>Stramenopiles</taxon>
        <taxon>Bigyra</taxon>
        <taxon>Opalozoa</taxon>
        <taxon>Opalinata</taxon>
        <taxon>Blastocystidae</taxon>
        <taxon>Blastocystis</taxon>
    </lineage>
</organism>
<dbReference type="GeneID" id="24918058"/>
<dbReference type="Pfam" id="PF07713">
    <property type="entry name" value="DUF1604"/>
    <property type="match status" value="1"/>
</dbReference>
<dbReference type="InterPro" id="IPR011666">
    <property type="entry name" value="DUF1604"/>
</dbReference>
<dbReference type="RefSeq" id="XP_012894472.1">
    <property type="nucleotide sequence ID" value="XM_013039018.1"/>
</dbReference>
<evidence type="ECO:0000313" key="3">
    <source>
        <dbReference type="Proteomes" id="UP000008312"/>
    </source>
</evidence>
<protein>
    <recommendedName>
        <fullName evidence="1">G patch domain-containing protein</fullName>
    </recommendedName>
</protein>
<sequence>MPKRVSRDAVYDENNKRRFHGAFTGGFSAGYNNTVGTEEGWKPTAFISTREQRVEFKQYTKDDFIDEDDNPLVGSNLKAQNIFSSGRSGTTNTVAKASTVNSILRKKKHYYGIGYVPIEGLHTNAYLLEDDRNGVMRMDGILHESSVNTSRFGISALEDADDMDVYAHTDMRQFDLELDVSHHRIRDIENPEDRHHRQHRASRTAEIPGFCYAEDKDNGKTKTKIYPPPHVPSSFVEKHVFSKPLDWSWVINKG</sequence>
<name>D8LXW9_BLAHO</name>
<dbReference type="EMBL" id="FN668639">
    <property type="protein sequence ID" value="CBK20424.2"/>
    <property type="molecule type" value="Genomic_DNA"/>
</dbReference>
<dbReference type="Proteomes" id="UP000008312">
    <property type="component" value="Unassembled WGS sequence"/>
</dbReference>